<protein>
    <submittedName>
        <fullName evidence="7">Carbohydrate ABC transporter permease</fullName>
    </submittedName>
</protein>
<evidence type="ECO:0000256" key="1">
    <source>
        <dbReference type="ARBA" id="ARBA00004141"/>
    </source>
</evidence>
<sequence>MRYLLLIVSMAIVLIPVYVLIVTSFKGSGEADPSRTWFLPEVWETQNWARAWDALAAPLGRTFMLVIPSSLISAMLGSMNGFVLSRWRFPGANVVFTLILFGMFIPYQAVMIPLMKMVLTLGLPQGIPTLILAHVVYGIPITTLIFRNYYESIPHELIEASRVDGAGMLRTYFSVVLPISIPSFVVVLIWQFTSAWNDFLFALFLTNTETGPVTLSLNNLAHGSIMADYGASMSGALIASAPTLIVYILLGKYFVGGLMAGSVKG</sequence>
<dbReference type="InterPro" id="IPR035906">
    <property type="entry name" value="MetI-like_sf"/>
</dbReference>
<feature type="transmembrane region" description="Helical" evidence="5">
    <location>
        <begin position="171"/>
        <end position="192"/>
    </location>
</feature>
<evidence type="ECO:0000313" key="7">
    <source>
        <dbReference type="EMBL" id="XBW08992.1"/>
    </source>
</evidence>
<dbReference type="RefSeq" id="WP_350259198.1">
    <property type="nucleotide sequence ID" value="NZ_CP138335.1"/>
</dbReference>
<dbReference type="GO" id="GO:0055085">
    <property type="term" value="P:transmembrane transport"/>
    <property type="evidence" value="ECO:0007669"/>
    <property type="project" value="InterPro"/>
</dbReference>
<dbReference type="EMBL" id="CP138335">
    <property type="protein sequence ID" value="XBW08992.1"/>
    <property type="molecule type" value="Genomic_DNA"/>
</dbReference>
<evidence type="ECO:0000256" key="5">
    <source>
        <dbReference type="RuleBase" id="RU363032"/>
    </source>
</evidence>
<dbReference type="PANTHER" id="PTHR43879">
    <property type="entry name" value="ABC TRANSPORTER PERMEASE PROTEIN"/>
    <property type="match status" value="1"/>
</dbReference>
<dbReference type="Gene3D" id="1.10.3720.10">
    <property type="entry name" value="MetI-like"/>
    <property type="match status" value="1"/>
</dbReference>
<dbReference type="Pfam" id="PF00528">
    <property type="entry name" value="BPD_transp_1"/>
    <property type="match status" value="1"/>
</dbReference>
<comment type="subcellular location">
    <subcellularLocation>
        <location evidence="5">Cell membrane</location>
        <topology evidence="5">Multi-pass membrane protein</topology>
    </subcellularLocation>
    <subcellularLocation>
        <location evidence="1">Membrane</location>
        <topology evidence="1">Multi-pass membrane protein</topology>
    </subcellularLocation>
</comment>
<feature type="domain" description="ABC transmembrane type-1" evidence="6">
    <location>
        <begin position="59"/>
        <end position="250"/>
    </location>
</feature>
<dbReference type="CDD" id="cd06261">
    <property type="entry name" value="TM_PBP2"/>
    <property type="match status" value="1"/>
</dbReference>
<feature type="transmembrane region" description="Helical" evidence="5">
    <location>
        <begin position="127"/>
        <end position="150"/>
    </location>
</feature>
<dbReference type="InterPro" id="IPR000515">
    <property type="entry name" value="MetI-like"/>
</dbReference>
<name>A0AAU7VAE0_9ACTO</name>
<dbReference type="AlphaFoldDB" id="A0AAU7VAE0"/>
<evidence type="ECO:0000256" key="4">
    <source>
        <dbReference type="ARBA" id="ARBA00023136"/>
    </source>
</evidence>
<accession>A0AAU7VAE0</accession>
<feature type="transmembrane region" description="Helical" evidence="5">
    <location>
        <begin position="62"/>
        <end position="83"/>
    </location>
</feature>
<feature type="transmembrane region" description="Helical" evidence="5">
    <location>
        <begin position="95"/>
        <end position="115"/>
    </location>
</feature>
<gene>
    <name evidence="7" type="ORF">SAC06_00705</name>
</gene>
<feature type="transmembrane region" description="Helical" evidence="5">
    <location>
        <begin position="229"/>
        <end position="250"/>
    </location>
</feature>
<dbReference type="PANTHER" id="PTHR43879:SF1">
    <property type="entry name" value="GLUCOSE IMPORT SYSTEM PERMEASE PROTEIN GLCU"/>
    <property type="match status" value="1"/>
</dbReference>
<organism evidence="7">
    <name type="scientific">Scrofimicrobium appendicitidis</name>
    <dbReference type="NCBI Taxonomy" id="3079930"/>
    <lineage>
        <taxon>Bacteria</taxon>
        <taxon>Bacillati</taxon>
        <taxon>Actinomycetota</taxon>
        <taxon>Actinomycetes</taxon>
        <taxon>Actinomycetales</taxon>
        <taxon>Actinomycetaceae</taxon>
        <taxon>Scrofimicrobium</taxon>
    </lineage>
</organism>
<comment type="similarity">
    <text evidence="5">Belongs to the binding-protein-dependent transport system permease family.</text>
</comment>
<keyword evidence="3 5" id="KW-1133">Transmembrane helix</keyword>
<dbReference type="SUPFAM" id="SSF161098">
    <property type="entry name" value="MetI-like"/>
    <property type="match status" value="1"/>
</dbReference>
<proteinExistence type="inferred from homology"/>
<dbReference type="GO" id="GO:0005886">
    <property type="term" value="C:plasma membrane"/>
    <property type="evidence" value="ECO:0007669"/>
    <property type="project" value="UniProtKB-SubCell"/>
</dbReference>
<keyword evidence="5" id="KW-0813">Transport</keyword>
<evidence type="ECO:0000256" key="3">
    <source>
        <dbReference type="ARBA" id="ARBA00022989"/>
    </source>
</evidence>
<reference evidence="7" key="1">
    <citation type="submission" date="2023-11" db="EMBL/GenBank/DDBJ databases">
        <title>Scrofimicrobium hongkongense sp. nov., isolated from a patient with peritonitis.</title>
        <authorList>
            <person name="Lao H.Y."/>
            <person name="Wong A.Y.P."/>
            <person name="Ng T.L."/>
            <person name="Wong R.Y.L."/>
            <person name="Yau M.C.Y."/>
            <person name="Lam J.Y.W."/>
            <person name="Siu G.K.H."/>
        </authorList>
    </citation>
    <scope>NUCLEOTIDE SEQUENCE</scope>
    <source>
        <strain evidence="7">R131</strain>
    </source>
</reference>
<evidence type="ECO:0000256" key="2">
    <source>
        <dbReference type="ARBA" id="ARBA00022692"/>
    </source>
</evidence>
<dbReference type="KEGG" id="sapp:SAC06_00705"/>
<evidence type="ECO:0000259" key="6">
    <source>
        <dbReference type="PROSITE" id="PS50928"/>
    </source>
</evidence>
<dbReference type="PROSITE" id="PS50928">
    <property type="entry name" value="ABC_TM1"/>
    <property type="match status" value="1"/>
</dbReference>
<keyword evidence="4 5" id="KW-0472">Membrane</keyword>
<keyword evidence="2 5" id="KW-0812">Transmembrane</keyword>